<dbReference type="Gene3D" id="3.60.10.10">
    <property type="entry name" value="Endonuclease/exonuclease/phosphatase"/>
    <property type="match status" value="1"/>
</dbReference>
<sequence>MSYCECKWEEYGLALLWREGMTVMIQNYSKYHIDSLVCLEDGMRLRLTGFYGQADPNNRNLSWDMLRRVKDTINEGWILAGDFNAILNNAEKEGGRRKPRSSMEDFCKLLEELALIVRQSKSDHEAILMDTLGSKPGDNNTNLRTWFRYDVCWNKEKEERDVITSIWSNNESNLLDKLALVRKKLGPWEGDRNTRYFYVRVSGRRKKNTIEKLKDVHGMRHDEKNKICDIAWNYFNDLFKSSVNPEDVYDLPFIPICVTDGMNSRLSREFTDEEILMAFNQMDPQKAPGIDGIFGSFFKDHWQTVGKYVLKLCHDILKRRNNVACLNKTLLIMIPKVNELCVMANFRPISLYRVIYKIISKVLANRLKEVLPYCISHNQSVFAPGRMIHDNVLITHELMHYLCSSKNGPNKRNNRSEVETFLRILEMFEKMSGQSINLEKSMVCFSPSTPLAQRMTTSSLLKMRLVEMLDSYLGLSILVGKKKSGVFKNILDHIANRINRVIEEIQSMMHRVWWGGREQNRGWNILAWGRMCYPKGIGGLGFRDLWLFNVALLGRQVWRLIHCTDTLCYRVLSSKYFLDGDVFHPKSLDKSYFMWQSIAKAARVLYEGFDWNIGNMRNINIWTDNWGFEGLPSSSIRIKRRMAPENKVCELLNESKDGWNENRILELYGESLRDQICKLTILHNGHDDQQMWFHNPNGFFSSKSAYS</sequence>
<dbReference type="KEGG" id="ghi:107889932"/>
<reference evidence="3" key="2">
    <citation type="submission" date="2025-08" db="UniProtKB">
        <authorList>
            <consortium name="RefSeq"/>
        </authorList>
    </citation>
    <scope>IDENTIFICATION</scope>
</reference>
<dbReference type="GO" id="GO:0003824">
    <property type="term" value="F:catalytic activity"/>
    <property type="evidence" value="ECO:0007669"/>
    <property type="project" value="InterPro"/>
</dbReference>
<dbReference type="PANTHER" id="PTHR46890:SF48">
    <property type="entry name" value="RNA-DIRECTED DNA POLYMERASE"/>
    <property type="match status" value="1"/>
</dbReference>
<feature type="domain" description="Endonuclease/exonuclease/phosphatase" evidence="1">
    <location>
        <begin position="10"/>
        <end position="133"/>
    </location>
</feature>
<dbReference type="STRING" id="3635.A0A1U8I2Q7"/>
<keyword evidence="2" id="KW-1185">Reference proteome</keyword>
<accession>A0A1U8I2Q7</accession>
<dbReference type="GeneID" id="107889932"/>
<name>A0A1U8I2Q7_GOSHI</name>
<proteinExistence type="predicted"/>
<protein>
    <recommendedName>
        <fullName evidence="1">Endonuclease/exonuclease/phosphatase domain-containing protein</fullName>
    </recommendedName>
</protein>
<dbReference type="InterPro" id="IPR036691">
    <property type="entry name" value="Endo/exonu/phosph_ase_sf"/>
</dbReference>
<gene>
    <name evidence="3" type="primary">LOC107889932</name>
</gene>
<dbReference type="InterPro" id="IPR043502">
    <property type="entry name" value="DNA/RNA_pol_sf"/>
</dbReference>
<evidence type="ECO:0000259" key="1">
    <source>
        <dbReference type="Pfam" id="PF03372"/>
    </source>
</evidence>
<evidence type="ECO:0000313" key="3">
    <source>
        <dbReference type="RefSeq" id="XP_016669954.1"/>
    </source>
</evidence>
<dbReference type="InterPro" id="IPR052343">
    <property type="entry name" value="Retrotransposon-Effector_Assoc"/>
</dbReference>
<dbReference type="Proteomes" id="UP000818029">
    <property type="component" value="Chromosome A09"/>
</dbReference>
<dbReference type="RefSeq" id="XP_016669954.1">
    <property type="nucleotide sequence ID" value="XM_016814465.1"/>
</dbReference>
<dbReference type="PaxDb" id="3635-A0A1U8I2Q7"/>
<dbReference type="SUPFAM" id="SSF56672">
    <property type="entry name" value="DNA/RNA polymerases"/>
    <property type="match status" value="1"/>
</dbReference>
<dbReference type="AlphaFoldDB" id="A0A1U8I2Q7"/>
<dbReference type="SUPFAM" id="SSF56219">
    <property type="entry name" value="DNase I-like"/>
    <property type="match status" value="1"/>
</dbReference>
<dbReference type="Pfam" id="PF03372">
    <property type="entry name" value="Exo_endo_phos"/>
    <property type="match status" value="1"/>
</dbReference>
<dbReference type="InterPro" id="IPR005135">
    <property type="entry name" value="Endo/exonuclease/phosphatase"/>
</dbReference>
<organism evidence="2 3">
    <name type="scientific">Gossypium hirsutum</name>
    <name type="common">Upland cotton</name>
    <name type="synonym">Gossypium mexicanum</name>
    <dbReference type="NCBI Taxonomy" id="3635"/>
    <lineage>
        <taxon>Eukaryota</taxon>
        <taxon>Viridiplantae</taxon>
        <taxon>Streptophyta</taxon>
        <taxon>Embryophyta</taxon>
        <taxon>Tracheophyta</taxon>
        <taxon>Spermatophyta</taxon>
        <taxon>Magnoliopsida</taxon>
        <taxon>eudicotyledons</taxon>
        <taxon>Gunneridae</taxon>
        <taxon>Pentapetalae</taxon>
        <taxon>rosids</taxon>
        <taxon>malvids</taxon>
        <taxon>Malvales</taxon>
        <taxon>Malvaceae</taxon>
        <taxon>Malvoideae</taxon>
        <taxon>Gossypium</taxon>
    </lineage>
</organism>
<evidence type="ECO:0000313" key="2">
    <source>
        <dbReference type="Proteomes" id="UP000818029"/>
    </source>
</evidence>
<reference evidence="2" key="1">
    <citation type="journal article" date="2020" name="Nat. Genet.">
        <title>Genomic diversifications of five Gossypium allopolyploid species and their impact on cotton improvement.</title>
        <authorList>
            <person name="Chen Z.J."/>
            <person name="Sreedasyam A."/>
            <person name="Ando A."/>
            <person name="Song Q."/>
            <person name="De Santiago L.M."/>
            <person name="Hulse-Kemp A.M."/>
            <person name="Ding M."/>
            <person name="Ye W."/>
            <person name="Kirkbride R.C."/>
            <person name="Jenkins J."/>
            <person name="Plott C."/>
            <person name="Lovell J."/>
            <person name="Lin Y.M."/>
            <person name="Vaughn R."/>
            <person name="Liu B."/>
            <person name="Simpson S."/>
            <person name="Scheffler B.E."/>
            <person name="Wen L."/>
            <person name="Saski C.A."/>
            <person name="Grover C.E."/>
            <person name="Hu G."/>
            <person name="Conover J.L."/>
            <person name="Carlson J.W."/>
            <person name="Shu S."/>
            <person name="Boston L.B."/>
            <person name="Williams M."/>
            <person name="Peterson D.G."/>
            <person name="McGee K."/>
            <person name="Jones D.C."/>
            <person name="Wendel J.F."/>
            <person name="Stelly D.M."/>
            <person name="Grimwood J."/>
            <person name="Schmutz J."/>
        </authorList>
    </citation>
    <scope>NUCLEOTIDE SEQUENCE [LARGE SCALE GENOMIC DNA]</scope>
    <source>
        <strain evidence="2">cv. TM-1</strain>
    </source>
</reference>
<dbReference type="PANTHER" id="PTHR46890">
    <property type="entry name" value="NON-LTR RETROLELEMENT REVERSE TRANSCRIPTASE-LIKE PROTEIN-RELATED"/>
    <property type="match status" value="1"/>
</dbReference>